<dbReference type="Gene3D" id="3.30.420.10">
    <property type="entry name" value="Ribonuclease H-like superfamily/Ribonuclease H"/>
    <property type="match status" value="1"/>
</dbReference>
<organism evidence="1">
    <name type="scientific">Anguilla anguilla</name>
    <name type="common">European freshwater eel</name>
    <name type="synonym">Muraena anguilla</name>
    <dbReference type="NCBI Taxonomy" id="7936"/>
    <lineage>
        <taxon>Eukaryota</taxon>
        <taxon>Metazoa</taxon>
        <taxon>Chordata</taxon>
        <taxon>Craniata</taxon>
        <taxon>Vertebrata</taxon>
        <taxon>Euteleostomi</taxon>
        <taxon>Actinopterygii</taxon>
        <taxon>Neopterygii</taxon>
        <taxon>Teleostei</taxon>
        <taxon>Anguilliformes</taxon>
        <taxon>Anguillidae</taxon>
        <taxon>Anguilla</taxon>
    </lineage>
</organism>
<dbReference type="GO" id="GO:0003676">
    <property type="term" value="F:nucleic acid binding"/>
    <property type="evidence" value="ECO:0007669"/>
    <property type="project" value="InterPro"/>
</dbReference>
<dbReference type="AlphaFoldDB" id="A0A0E9VN70"/>
<reference evidence="1" key="2">
    <citation type="journal article" date="2015" name="Fish Shellfish Immunol.">
        <title>Early steps in the European eel (Anguilla anguilla)-Vibrio vulnificus interaction in the gills: Role of the RtxA13 toxin.</title>
        <authorList>
            <person name="Callol A."/>
            <person name="Pajuelo D."/>
            <person name="Ebbesson L."/>
            <person name="Teles M."/>
            <person name="MacKenzie S."/>
            <person name="Amaro C."/>
        </authorList>
    </citation>
    <scope>NUCLEOTIDE SEQUENCE</scope>
</reference>
<evidence type="ECO:0008006" key="2">
    <source>
        <dbReference type="Google" id="ProtNLM"/>
    </source>
</evidence>
<name>A0A0E9VN70_ANGAN</name>
<proteinExistence type="predicted"/>
<dbReference type="InterPro" id="IPR036397">
    <property type="entry name" value="RNaseH_sf"/>
</dbReference>
<reference evidence="1" key="1">
    <citation type="submission" date="2014-11" db="EMBL/GenBank/DDBJ databases">
        <authorList>
            <person name="Amaro Gonzalez C."/>
        </authorList>
    </citation>
    <scope>NUCLEOTIDE SEQUENCE</scope>
</reference>
<sequence>MTQNMSKTTTKWYKQKRIHVLEWPSQSPHLNPVAMLWQ</sequence>
<protein>
    <recommendedName>
        <fullName evidence="2">Tc1-like transposase DDE domain-containing protein</fullName>
    </recommendedName>
</protein>
<evidence type="ECO:0000313" key="1">
    <source>
        <dbReference type="EMBL" id="JAH79574.1"/>
    </source>
</evidence>
<accession>A0A0E9VN70</accession>
<dbReference type="EMBL" id="GBXM01029003">
    <property type="protein sequence ID" value="JAH79574.1"/>
    <property type="molecule type" value="Transcribed_RNA"/>
</dbReference>